<evidence type="ECO:0000313" key="2">
    <source>
        <dbReference type="EMBL" id="ETJ15357.1"/>
    </source>
</evidence>
<comment type="caution">
    <text evidence="2">The sequence shown here is derived from an EMBL/GenBank/DDBJ whole genome shotgun (WGS) entry which is preliminary data.</text>
</comment>
<dbReference type="Gene3D" id="3.60.15.10">
    <property type="entry name" value="Ribonuclease Z/Hydroxyacylglutathione hydrolase-like"/>
    <property type="match status" value="1"/>
</dbReference>
<dbReference type="PANTHER" id="PTHR30619:SF1">
    <property type="entry name" value="RECOMBINATION PROTEIN 2"/>
    <property type="match status" value="1"/>
</dbReference>
<dbReference type="SMART" id="SM00849">
    <property type="entry name" value="Lactamase_B"/>
    <property type="match status" value="1"/>
</dbReference>
<gene>
    <name evidence="2" type="ORF">Q604_UNBc4C00298G0003</name>
</gene>
<dbReference type="InterPro" id="IPR001279">
    <property type="entry name" value="Metallo-B-lactamas"/>
</dbReference>
<proteinExistence type="predicted"/>
<dbReference type="AlphaFoldDB" id="W1WAX5"/>
<dbReference type="InterPro" id="IPR035681">
    <property type="entry name" value="ComA-like_MBL"/>
</dbReference>
<feature type="domain" description="Metallo-beta-lactamase" evidence="1">
    <location>
        <begin position="34"/>
        <end position="228"/>
    </location>
</feature>
<evidence type="ECO:0000259" key="1">
    <source>
        <dbReference type="SMART" id="SM00849"/>
    </source>
</evidence>
<dbReference type="InterPro" id="IPR052159">
    <property type="entry name" value="Competence_DNA_uptake"/>
</dbReference>
<name>W1WAX5_9ZZZZ</name>
<reference evidence="2" key="1">
    <citation type="submission" date="2013-12" db="EMBL/GenBank/DDBJ databases">
        <title>A Varibaculum cambriense genome reconstructed from a premature infant gut community with otherwise low bacterial novelty that shifts toward anaerobic metabolism during the third week of life.</title>
        <authorList>
            <person name="Brown C.T."/>
            <person name="Sharon I."/>
            <person name="Thomas B.C."/>
            <person name="Castelle C.J."/>
            <person name="Morowitz M.J."/>
            <person name="Banfield J.F."/>
        </authorList>
    </citation>
    <scope>NUCLEOTIDE SEQUENCE</scope>
</reference>
<dbReference type="PROSITE" id="PS51257">
    <property type="entry name" value="PROKAR_LIPOPROTEIN"/>
    <property type="match status" value="1"/>
</dbReference>
<sequence length="280" mass="31687">MNKKLLIFSIIIIALLTGCDKNKDFCIHVIDVGQADSILITTPSSKNMLIDGGDEDSAKIIKSYLKNKKVKNLDVVIATHPDSDHIGSLDYIIDNFDVEKIYMPNQTTDSECYINLIDSCNKKNLKVNYLSKDDSFNLDDSTNIYVLSPSYITDNNNSNSIVLNISYKNNNFLFTGDCEESNEMDMINSYNLENIDFLKVAHHGSYTASSLAFLEETTPDIAVISCGYKNSYGHPHKSTLDNLESVDAKIFRTDQNGSMQFYSDGEKIYSKVKYKEYKWK</sequence>
<dbReference type="CDD" id="cd07731">
    <property type="entry name" value="ComA-like_MBL-fold"/>
    <property type="match status" value="1"/>
</dbReference>
<dbReference type="SUPFAM" id="SSF56281">
    <property type="entry name" value="Metallo-hydrolase/oxidoreductase"/>
    <property type="match status" value="1"/>
</dbReference>
<organism evidence="2">
    <name type="scientific">human gut metagenome</name>
    <dbReference type="NCBI Taxonomy" id="408170"/>
    <lineage>
        <taxon>unclassified sequences</taxon>
        <taxon>metagenomes</taxon>
        <taxon>organismal metagenomes</taxon>
    </lineage>
</organism>
<dbReference type="InterPro" id="IPR036866">
    <property type="entry name" value="RibonucZ/Hydroxyglut_hydro"/>
</dbReference>
<dbReference type="Pfam" id="PF00753">
    <property type="entry name" value="Lactamase_B"/>
    <property type="match status" value="2"/>
</dbReference>
<accession>W1WAX5</accession>
<dbReference type="PANTHER" id="PTHR30619">
    <property type="entry name" value="DNA INTERNALIZATION/COMPETENCE PROTEIN COMEC/REC2"/>
    <property type="match status" value="1"/>
</dbReference>
<protein>
    <recommendedName>
        <fullName evidence="1">Metallo-beta-lactamase domain-containing protein</fullName>
    </recommendedName>
</protein>
<dbReference type="EMBL" id="AZMM01019079">
    <property type="protein sequence ID" value="ETJ15357.1"/>
    <property type="molecule type" value="Genomic_DNA"/>
</dbReference>